<evidence type="ECO:0000256" key="1">
    <source>
        <dbReference type="ARBA" id="ARBA00022714"/>
    </source>
</evidence>
<evidence type="ECO:0000259" key="5">
    <source>
        <dbReference type="SMART" id="SM00704"/>
    </source>
</evidence>
<evidence type="ECO:0000256" key="3">
    <source>
        <dbReference type="ARBA" id="ARBA00023004"/>
    </source>
</evidence>
<dbReference type="EMBL" id="CAJPUY010000016">
    <property type="protein sequence ID" value="CAG2150709.1"/>
    <property type="molecule type" value="Genomic_DNA"/>
</dbReference>
<reference evidence="6" key="1">
    <citation type="submission" date="2021-03" db="EMBL/GenBank/DDBJ databases">
        <authorList>
            <person name="Peeters C."/>
        </authorList>
    </citation>
    <scope>NUCLEOTIDE SEQUENCE</scope>
    <source>
        <strain evidence="6">LMG 31506</strain>
    </source>
</reference>
<gene>
    <name evidence="6" type="ORF">LMG31506_04272</name>
</gene>
<keyword evidence="7" id="KW-1185">Reference proteome</keyword>
<dbReference type="SMART" id="SM00704">
    <property type="entry name" value="ZnF_CDGSH"/>
    <property type="match status" value="1"/>
</dbReference>
<dbReference type="RefSeq" id="WP_211949175.1">
    <property type="nucleotide sequence ID" value="NZ_CAJPUY010000016.1"/>
</dbReference>
<keyword evidence="2" id="KW-0479">Metal-binding</keyword>
<proteinExistence type="predicted"/>
<dbReference type="Pfam" id="PF09360">
    <property type="entry name" value="zf-CDGSH"/>
    <property type="match status" value="1"/>
</dbReference>
<dbReference type="GO" id="GO:0005737">
    <property type="term" value="C:cytoplasm"/>
    <property type="evidence" value="ECO:0007669"/>
    <property type="project" value="UniProtKB-ARBA"/>
</dbReference>
<keyword evidence="3" id="KW-0408">Iron</keyword>
<dbReference type="InterPro" id="IPR018967">
    <property type="entry name" value="FeS-contain_CDGSH-typ"/>
</dbReference>
<sequence>MPTTNIRVLNSGPLHVTGEFELVDADGNRYPHKGIFSLCRCGLSACKPYCDGSHRAERWESNVRSDKPLPSTVP</sequence>
<evidence type="ECO:0000256" key="2">
    <source>
        <dbReference type="ARBA" id="ARBA00022723"/>
    </source>
</evidence>
<accession>A0A916IVT2</accession>
<dbReference type="GO" id="GO:0051537">
    <property type="term" value="F:2 iron, 2 sulfur cluster binding"/>
    <property type="evidence" value="ECO:0007669"/>
    <property type="project" value="UniProtKB-KW"/>
</dbReference>
<name>A0A916IVT2_9BURK</name>
<organism evidence="6 7">
    <name type="scientific">Cupriavidus yeoncheonensis</name>
    <dbReference type="NCBI Taxonomy" id="1462994"/>
    <lineage>
        <taxon>Bacteria</taxon>
        <taxon>Pseudomonadati</taxon>
        <taxon>Pseudomonadota</taxon>
        <taxon>Betaproteobacteria</taxon>
        <taxon>Burkholderiales</taxon>
        <taxon>Burkholderiaceae</taxon>
        <taxon>Cupriavidus</taxon>
    </lineage>
</organism>
<dbReference type="AlphaFoldDB" id="A0A916IVT2"/>
<keyword evidence="1" id="KW-0001">2Fe-2S</keyword>
<evidence type="ECO:0000313" key="7">
    <source>
        <dbReference type="Proteomes" id="UP000672934"/>
    </source>
</evidence>
<feature type="domain" description="Iron-binding zinc finger CDGSH type" evidence="5">
    <location>
        <begin position="15"/>
        <end position="60"/>
    </location>
</feature>
<dbReference type="InterPro" id="IPR042216">
    <property type="entry name" value="MitoNEET_CISD"/>
</dbReference>
<evidence type="ECO:0000313" key="6">
    <source>
        <dbReference type="EMBL" id="CAG2150709.1"/>
    </source>
</evidence>
<keyword evidence="4" id="KW-0411">Iron-sulfur</keyword>
<dbReference type="GO" id="GO:0046872">
    <property type="term" value="F:metal ion binding"/>
    <property type="evidence" value="ECO:0007669"/>
    <property type="project" value="UniProtKB-KW"/>
</dbReference>
<evidence type="ECO:0000256" key="4">
    <source>
        <dbReference type="ARBA" id="ARBA00023014"/>
    </source>
</evidence>
<comment type="caution">
    <text evidence="6">The sequence shown here is derived from an EMBL/GenBank/DDBJ whole genome shotgun (WGS) entry which is preliminary data.</text>
</comment>
<dbReference type="Gene3D" id="3.40.5.90">
    <property type="entry name" value="CDGSH iron-sulfur domain, mitoNEET-type"/>
    <property type="match status" value="1"/>
</dbReference>
<dbReference type="Proteomes" id="UP000672934">
    <property type="component" value="Unassembled WGS sequence"/>
</dbReference>
<protein>
    <recommendedName>
        <fullName evidence="5">Iron-binding zinc finger CDGSH type domain-containing protein</fullName>
    </recommendedName>
</protein>